<dbReference type="EMBL" id="PQXH01000196">
    <property type="protein sequence ID" value="TGO08691.1"/>
    <property type="molecule type" value="Genomic_DNA"/>
</dbReference>
<dbReference type="Proteomes" id="UP000297777">
    <property type="component" value="Unassembled WGS sequence"/>
</dbReference>
<comment type="caution">
    <text evidence="2">The sequence shown here is derived from an EMBL/GenBank/DDBJ whole genome shotgun (WGS) entry which is preliminary data.</text>
</comment>
<dbReference type="AlphaFoldDB" id="A0A4Z1EH71"/>
<proteinExistence type="predicted"/>
<feature type="region of interest" description="Disordered" evidence="1">
    <location>
        <begin position="1"/>
        <end position="35"/>
    </location>
</feature>
<sequence length="287" mass="31368">MTNRRRRNLGISPSPPPPTPPIVASDREKASGERVKWSEEEEMVFFQAEFMRAKERRAQAAAASSSSVTPAVVTPVAVTAVTPAEDEVFDHNATDAFEKEMVFVRAGFKLGEERRVRAAAASSSSVTPAIVTPVAVASAEGEITVYDFETEFVFVRAGLRRGEERRAQAAAGSLPSVISVRKNVFRDEEMIENANSDRPVTISREPVITSSPTNNTSTTTTNPPQALVTSAPLPMSYNQARATLMRGRVTDDPMLDALRVYFNDRYDEEELFSQMGLLLGIGPKKGN</sequence>
<keyword evidence="3" id="KW-1185">Reference proteome</keyword>
<gene>
    <name evidence="2" type="ORF">BTUL_0196g00160</name>
</gene>
<evidence type="ECO:0000256" key="1">
    <source>
        <dbReference type="SAM" id="MobiDB-lite"/>
    </source>
</evidence>
<dbReference type="OrthoDB" id="10567035at2759"/>
<feature type="compositionally biased region" description="Basic and acidic residues" evidence="1">
    <location>
        <begin position="25"/>
        <end position="35"/>
    </location>
</feature>
<name>A0A4Z1EH71_9HELO</name>
<feature type="region of interest" description="Disordered" evidence="1">
    <location>
        <begin position="203"/>
        <end position="230"/>
    </location>
</feature>
<protein>
    <submittedName>
        <fullName evidence="2">Uncharacterized protein</fullName>
    </submittedName>
</protein>
<evidence type="ECO:0000313" key="3">
    <source>
        <dbReference type="Proteomes" id="UP000297777"/>
    </source>
</evidence>
<reference evidence="2 3" key="1">
    <citation type="submission" date="2017-12" db="EMBL/GenBank/DDBJ databases">
        <title>Comparative genomics of Botrytis spp.</title>
        <authorList>
            <person name="Valero-Jimenez C.A."/>
            <person name="Tapia P."/>
            <person name="Veloso J."/>
            <person name="Silva-Moreno E."/>
            <person name="Staats M."/>
            <person name="Valdes J.H."/>
            <person name="Van Kan J.A.L."/>
        </authorList>
    </citation>
    <scope>NUCLEOTIDE SEQUENCE [LARGE SCALE GENOMIC DNA]</scope>
    <source>
        <strain evidence="2 3">Bt9001</strain>
    </source>
</reference>
<feature type="compositionally biased region" description="Low complexity" evidence="1">
    <location>
        <begin position="209"/>
        <end position="224"/>
    </location>
</feature>
<evidence type="ECO:0000313" key="2">
    <source>
        <dbReference type="EMBL" id="TGO08691.1"/>
    </source>
</evidence>
<organism evidence="2 3">
    <name type="scientific">Botrytis tulipae</name>
    <dbReference type="NCBI Taxonomy" id="87230"/>
    <lineage>
        <taxon>Eukaryota</taxon>
        <taxon>Fungi</taxon>
        <taxon>Dikarya</taxon>
        <taxon>Ascomycota</taxon>
        <taxon>Pezizomycotina</taxon>
        <taxon>Leotiomycetes</taxon>
        <taxon>Helotiales</taxon>
        <taxon>Sclerotiniaceae</taxon>
        <taxon>Botrytis</taxon>
    </lineage>
</organism>
<accession>A0A4Z1EH71</accession>